<dbReference type="Proteomes" id="UP001652660">
    <property type="component" value="Chromosome 4c"/>
</dbReference>
<dbReference type="GeneID" id="140005375"/>
<reference evidence="3 4" key="1">
    <citation type="submission" date="2025-05" db="UniProtKB">
        <authorList>
            <consortium name="RefSeq"/>
        </authorList>
    </citation>
    <scope>IDENTIFICATION</scope>
    <source>
        <tissue evidence="3 4">Leaves</tissue>
    </source>
</reference>
<evidence type="ECO:0000313" key="3">
    <source>
        <dbReference type="RefSeq" id="XP_071902382.1"/>
    </source>
</evidence>
<keyword evidence="2" id="KW-1185">Reference proteome</keyword>
<protein>
    <submittedName>
        <fullName evidence="3 4">Zinc finger BED domain-containing protein RICESLEEPER 3-like</fullName>
    </submittedName>
</protein>
<dbReference type="SUPFAM" id="SSF53098">
    <property type="entry name" value="Ribonuclease H-like"/>
    <property type="match status" value="1"/>
</dbReference>
<dbReference type="Pfam" id="PF05699">
    <property type="entry name" value="Dimer_Tnp_hAT"/>
    <property type="match status" value="1"/>
</dbReference>
<name>A0ABM4U522_COFAR</name>
<dbReference type="RefSeq" id="XP_071902383.1">
    <property type="nucleotide sequence ID" value="XM_072046282.1"/>
</dbReference>
<gene>
    <name evidence="3 4" type="primary">LOC140005375</name>
</gene>
<dbReference type="InterPro" id="IPR012337">
    <property type="entry name" value="RNaseH-like_sf"/>
</dbReference>
<feature type="domain" description="HAT C-terminal dimerisation" evidence="1">
    <location>
        <begin position="76"/>
        <end position="160"/>
    </location>
</feature>
<accession>A0ABM4U522</accession>
<sequence>MYSTYKAQENITYVRKPIFELYDECIAMATGGSAGTDCSLTVASEIVCLPRTSADYWDDLDEYCGELESDEPQKSELVDYLDKPRQPTGQKPKDFNCLDWWKINRLTYLVLSQLAADALAILITTVASEATFSAGTRMIDSYYALLAPETVQMLMCAGDWCRNLHRVKKKLKPQKALKEYELSNV</sequence>
<evidence type="ECO:0000313" key="2">
    <source>
        <dbReference type="Proteomes" id="UP001652660"/>
    </source>
</evidence>
<evidence type="ECO:0000313" key="4">
    <source>
        <dbReference type="RefSeq" id="XP_071902383.1"/>
    </source>
</evidence>
<dbReference type="PANTHER" id="PTHR23272">
    <property type="entry name" value="BED FINGER-RELATED"/>
    <property type="match status" value="1"/>
</dbReference>
<proteinExistence type="predicted"/>
<dbReference type="PANTHER" id="PTHR23272:SF183">
    <property type="entry name" value="ZINC FINGER BED DOMAIN-CONTAINING PROTEIN RICESLEEPER 1-LIKE"/>
    <property type="match status" value="1"/>
</dbReference>
<dbReference type="RefSeq" id="XP_071902382.1">
    <property type="nucleotide sequence ID" value="XM_072046281.1"/>
</dbReference>
<dbReference type="InterPro" id="IPR008906">
    <property type="entry name" value="HATC_C_dom"/>
</dbReference>
<organism evidence="2 3">
    <name type="scientific">Coffea arabica</name>
    <name type="common">Arabian coffee</name>
    <dbReference type="NCBI Taxonomy" id="13443"/>
    <lineage>
        <taxon>Eukaryota</taxon>
        <taxon>Viridiplantae</taxon>
        <taxon>Streptophyta</taxon>
        <taxon>Embryophyta</taxon>
        <taxon>Tracheophyta</taxon>
        <taxon>Spermatophyta</taxon>
        <taxon>Magnoliopsida</taxon>
        <taxon>eudicotyledons</taxon>
        <taxon>Gunneridae</taxon>
        <taxon>Pentapetalae</taxon>
        <taxon>asterids</taxon>
        <taxon>lamiids</taxon>
        <taxon>Gentianales</taxon>
        <taxon>Rubiaceae</taxon>
        <taxon>Ixoroideae</taxon>
        <taxon>Gardenieae complex</taxon>
        <taxon>Bertiereae - Coffeeae clade</taxon>
        <taxon>Coffeeae</taxon>
        <taxon>Coffea</taxon>
    </lineage>
</organism>
<evidence type="ECO:0000259" key="1">
    <source>
        <dbReference type="Pfam" id="PF05699"/>
    </source>
</evidence>